<dbReference type="GO" id="GO:0003700">
    <property type="term" value="F:DNA-binding transcription factor activity"/>
    <property type="evidence" value="ECO:0007669"/>
    <property type="project" value="InterPro"/>
</dbReference>
<dbReference type="CDD" id="cd07377">
    <property type="entry name" value="WHTH_GntR"/>
    <property type="match status" value="1"/>
</dbReference>
<dbReference type="InterPro" id="IPR036390">
    <property type="entry name" value="WH_DNA-bd_sf"/>
</dbReference>
<dbReference type="SUPFAM" id="SSF46785">
    <property type="entry name" value="Winged helix' DNA-binding domain"/>
    <property type="match status" value="1"/>
</dbReference>
<dbReference type="EMBL" id="FUYG01000006">
    <property type="protein sequence ID" value="SKA97390.1"/>
    <property type="molecule type" value="Genomic_DNA"/>
</dbReference>
<dbReference type="AlphaFoldDB" id="A0A1T4Y6N7"/>
<dbReference type="GO" id="GO:0003677">
    <property type="term" value="F:DNA binding"/>
    <property type="evidence" value="ECO:0007669"/>
    <property type="project" value="UniProtKB-KW"/>
</dbReference>
<proteinExistence type="predicted"/>
<dbReference type="InterPro" id="IPR036388">
    <property type="entry name" value="WH-like_DNA-bd_sf"/>
</dbReference>
<dbReference type="PROSITE" id="PS50949">
    <property type="entry name" value="HTH_GNTR"/>
    <property type="match status" value="1"/>
</dbReference>
<dbReference type="PRINTS" id="PR00035">
    <property type="entry name" value="HTHGNTR"/>
</dbReference>
<evidence type="ECO:0000259" key="4">
    <source>
        <dbReference type="PROSITE" id="PS50949"/>
    </source>
</evidence>
<name>A0A1T4Y6N7_9MICO</name>
<dbReference type="RefSeq" id="WP_078714560.1">
    <property type="nucleotide sequence ID" value="NZ_FUYG01000006.1"/>
</dbReference>
<dbReference type="PANTHER" id="PTHR43537:SF24">
    <property type="entry name" value="GLUCONATE OPERON TRANSCRIPTIONAL REPRESSOR"/>
    <property type="match status" value="1"/>
</dbReference>
<gene>
    <name evidence="5" type="ORF">SAMN06295879_2330</name>
</gene>
<dbReference type="Pfam" id="PF07729">
    <property type="entry name" value="FCD"/>
    <property type="match status" value="1"/>
</dbReference>
<keyword evidence="2" id="KW-0238">DNA-binding</keyword>
<dbReference type="Pfam" id="PF00392">
    <property type="entry name" value="GntR"/>
    <property type="match status" value="1"/>
</dbReference>
<feature type="domain" description="HTH gntR-type" evidence="4">
    <location>
        <begin position="14"/>
        <end position="84"/>
    </location>
</feature>
<evidence type="ECO:0000313" key="5">
    <source>
        <dbReference type="EMBL" id="SKA97390.1"/>
    </source>
</evidence>
<dbReference type="Gene3D" id="1.20.120.530">
    <property type="entry name" value="GntR ligand-binding domain-like"/>
    <property type="match status" value="1"/>
</dbReference>
<accession>A0A1T4Y6N7</accession>
<dbReference type="InterPro" id="IPR011711">
    <property type="entry name" value="GntR_C"/>
</dbReference>
<reference evidence="6" key="1">
    <citation type="submission" date="2017-02" db="EMBL/GenBank/DDBJ databases">
        <authorList>
            <person name="Varghese N."/>
            <person name="Submissions S."/>
        </authorList>
    </citation>
    <scope>NUCLEOTIDE SEQUENCE [LARGE SCALE GENOMIC DNA]</scope>
    <source>
        <strain evidence="6">VKM Ac-2052</strain>
    </source>
</reference>
<dbReference type="Proteomes" id="UP000189735">
    <property type="component" value="Unassembled WGS sequence"/>
</dbReference>
<evidence type="ECO:0000256" key="1">
    <source>
        <dbReference type="ARBA" id="ARBA00023015"/>
    </source>
</evidence>
<keyword evidence="1" id="KW-0805">Transcription regulation</keyword>
<organism evidence="5 6">
    <name type="scientific">Agreia bicolorata</name>
    <dbReference type="NCBI Taxonomy" id="110935"/>
    <lineage>
        <taxon>Bacteria</taxon>
        <taxon>Bacillati</taxon>
        <taxon>Actinomycetota</taxon>
        <taxon>Actinomycetes</taxon>
        <taxon>Micrococcales</taxon>
        <taxon>Microbacteriaceae</taxon>
        <taxon>Agreia</taxon>
    </lineage>
</organism>
<dbReference type="SUPFAM" id="SSF48008">
    <property type="entry name" value="GntR ligand-binding domain-like"/>
    <property type="match status" value="1"/>
</dbReference>
<protein>
    <submittedName>
        <fullName evidence="5">Transcriptional regulator, GntR family</fullName>
    </submittedName>
</protein>
<dbReference type="SMART" id="SM00345">
    <property type="entry name" value="HTH_GNTR"/>
    <property type="match status" value="1"/>
</dbReference>
<evidence type="ECO:0000313" key="6">
    <source>
        <dbReference type="Proteomes" id="UP000189735"/>
    </source>
</evidence>
<sequence length="239" mass="25630">MDLDSPAFGAIRRTSAVDTVRARIWLGVNLGMLTTGQRLPTPAETARAFGVSEMTVRRAYRLLSDEGLVVRVRGGSGGSFIAEVLPDHASPALAAYREDAEHVHDLIDQRGVIEAGLAGLASGSRTAPELAEMGALVERMQAARDWADFREADAAFHEAVASAAHVPGAATLHRRVANELYEYFVPYRLEYLKGSNAEHGLLVEALASGDALAASGLAYAHVTELHHSMYVGRMDSSFS</sequence>
<dbReference type="InterPro" id="IPR008920">
    <property type="entry name" value="TF_FadR/GntR_C"/>
</dbReference>
<dbReference type="InterPro" id="IPR000524">
    <property type="entry name" value="Tscrpt_reg_HTH_GntR"/>
</dbReference>
<evidence type="ECO:0000256" key="2">
    <source>
        <dbReference type="ARBA" id="ARBA00023125"/>
    </source>
</evidence>
<dbReference type="SMART" id="SM00895">
    <property type="entry name" value="FCD"/>
    <property type="match status" value="1"/>
</dbReference>
<dbReference type="Gene3D" id="1.10.10.10">
    <property type="entry name" value="Winged helix-like DNA-binding domain superfamily/Winged helix DNA-binding domain"/>
    <property type="match status" value="1"/>
</dbReference>
<evidence type="ECO:0000256" key="3">
    <source>
        <dbReference type="ARBA" id="ARBA00023163"/>
    </source>
</evidence>
<keyword evidence="3" id="KW-0804">Transcription</keyword>
<dbReference type="PANTHER" id="PTHR43537">
    <property type="entry name" value="TRANSCRIPTIONAL REGULATOR, GNTR FAMILY"/>
    <property type="match status" value="1"/>
</dbReference>